<feature type="non-terminal residue" evidence="8">
    <location>
        <position position="1"/>
    </location>
</feature>
<evidence type="ECO:0000313" key="9">
    <source>
        <dbReference type="Proteomes" id="UP001497623"/>
    </source>
</evidence>
<dbReference type="SUPFAM" id="SSF81321">
    <property type="entry name" value="Family A G protein-coupled receptor-like"/>
    <property type="match status" value="1"/>
</dbReference>
<feature type="transmembrane region" description="Helical" evidence="6">
    <location>
        <begin position="192"/>
        <end position="219"/>
    </location>
</feature>
<dbReference type="PROSITE" id="PS50262">
    <property type="entry name" value="G_PROTEIN_RECEP_F1_2"/>
    <property type="match status" value="1"/>
</dbReference>
<feature type="domain" description="G-protein coupled receptors family 1 profile" evidence="7">
    <location>
        <begin position="46"/>
        <end position="264"/>
    </location>
</feature>
<feature type="transmembrane region" description="Helical" evidence="6">
    <location>
        <begin position="106"/>
        <end position="127"/>
    </location>
</feature>
<comment type="similarity">
    <text evidence="2">Belongs to the G-protein coupled receptor 1 family.</text>
</comment>
<proteinExistence type="inferred from homology"/>
<evidence type="ECO:0000259" key="7">
    <source>
        <dbReference type="PROSITE" id="PS50262"/>
    </source>
</evidence>
<evidence type="ECO:0000256" key="4">
    <source>
        <dbReference type="ARBA" id="ARBA00022989"/>
    </source>
</evidence>
<dbReference type="GO" id="GO:0004930">
    <property type="term" value="F:G protein-coupled receptor activity"/>
    <property type="evidence" value="ECO:0007669"/>
    <property type="project" value="InterPro"/>
</dbReference>
<keyword evidence="9" id="KW-1185">Reference proteome</keyword>
<dbReference type="InterPro" id="IPR017452">
    <property type="entry name" value="GPCR_Rhodpsn_7TM"/>
</dbReference>
<comment type="subcellular location">
    <subcellularLocation>
        <location evidence="1">Membrane</location>
    </subcellularLocation>
</comment>
<evidence type="ECO:0000256" key="3">
    <source>
        <dbReference type="ARBA" id="ARBA00022692"/>
    </source>
</evidence>
<sequence length="264" mass="30366">SILNKDNSTDLGNESMLLDPPLDVIPALRIRYQIILPIFITAGIIANTFTFLVATRPKLRGLHVNVYIKVLSLLDLLGFIMRFPMVFDVEYCGYSDYSMAFYMTHLGWFIVNCLRAISSYVLVFLSLDRFRGIWFPITFRNTKGNRKKRLIISAIWVFLTAYIPWSCFLLKVSGNGHQWYMSYSISSWFRFFQFYSALVTSGFPSICIVGLNIGIAVGFKKRVYRMWNIGNMNQPMNKISYHTIAVLALNSSFAVCCFPYMVTS</sequence>
<feature type="non-terminal residue" evidence="8">
    <location>
        <position position="264"/>
    </location>
</feature>
<dbReference type="PANTHER" id="PTHR47760:SF1">
    <property type="entry name" value="G-PROTEIN COUPLED RECEPTORS FAMILY 1 PROFILE DOMAIN-CONTAINING PROTEIN"/>
    <property type="match status" value="1"/>
</dbReference>
<dbReference type="Proteomes" id="UP001497623">
    <property type="component" value="Unassembled WGS sequence"/>
</dbReference>
<organism evidence="8 9">
    <name type="scientific">Meganyctiphanes norvegica</name>
    <name type="common">Northern krill</name>
    <name type="synonym">Thysanopoda norvegica</name>
    <dbReference type="NCBI Taxonomy" id="48144"/>
    <lineage>
        <taxon>Eukaryota</taxon>
        <taxon>Metazoa</taxon>
        <taxon>Ecdysozoa</taxon>
        <taxon>Arthropoda</taxon>
        <taxon>Crustacea</taxon>
        <taxon>Multicrustacea</taxon>
        <taxon>Malacostraca</taxon>
        <taxon>Eumalacostraca</taxon>
        <taxon>Eucarida</taxon>
        <taxon>Euphausiacea</taxon>
        <taxon>Euphausiidae</taxon>
        <taxon>Meganyctiphanes</taxon>
    </lineage>
</organism>
<dbReference type="Gene3D" id="1.20.1070.10">
    <property type="entry name" value="Rhodopsin 7-helix transmembrane proteins"/>
    <property type="match status" value="1"/>
</dbReference>
<keyword evidence="5 6" id="KW-0472">Membrane</keyword>
<feature type="transmembrane region" description="Helical" evidence="6">
    <location>
        <begin position="239"/>
        <end position="262"/>
    </location>
</feature>
<evidence type="ECO:0000313" key="8">
    <source>
        <dbReference type="EMBL" id="CAL4081003.1"/>
    </source>
</evidence>
<keyword evidence="4 6" id="KW-1133">Transmembrane helix</keyword>
<evidence type="ECO:0000256" key="6">
    <source>
        <dbReference type="SAM" id="Phobius"/>
    </source>
</evidence>
<feature type="transmembrane region" description="Helical" evidence="6">
    <location>
        <begin position="34"/>
        <end position="54"/>
    </location>
</feature>
<feature type="transmembrane region" description="Helical" evidence="6">
    <location>
        <begin position="66"/>
        <end position="86"/>
    </location>
</feature>
<protein>
    <recommendedName>
        <fullName evidence="7">G-protein coupled receptors family 1 profile domain-containing protein</fullName>
    </recommendedName>
</protein>
<comment type="caution">
    <text evidence="8">The sequence shown here is derived from an EMBL/GenBank/DDBJ whole genome shotgun (WGS) entry which is preliminary data.</text>
</comment>
<dbReference type="PANTHER" id="PTHR47760">
    <property type="entry name" value="G-PROTEIN COUPLED RECEPTOR B0563.6-LIKE PROTEIN-RELATED"/>
    <property type="match status" value="1"/>
</dbReference>
<dbReference type="EMBL" id="CAXKWB010006017">
    <property type="protein sequence ID" value="CAL4081003.1"/>
    <property type="molecule type" value="Genomic_DNA"/>
</dbReference>
<evidence type="ECO:0000256" key="1">
    <source>
        <dbReference type="ARBA" id="ARBA00004370"/>
    </source>
</evidence>
<accession>A0AAV2QF78</accession>
<evidence type="ECO:0000256" key="2">
    <source>
        <dbReference type="ARBA" id="ARBA00010663"/>
    </source>
</evidence>
<dbReference type="InterPro" id="IPR053093">
    <property type="entry name" value="GPCR-like"/>
</dbReference>
<name>A0AAV2QF78_MEGNR</name>
<reference evidence="8 9" key="1">
    <citation type="submission" date="2024-05" db="EMBL/GenBank/DDBJ databases">
        <authorList>
            <person name="Wallberg A."/>
        </authorList>
    </citation>
    <scope>NUCLEOTIDE SEQUENCE [LARGE SCALE GENOMIC DNA]</scope>
</reference>
<dbReference type="AlphaFoldDB" id="A0AAV2QF78"/>
<dbReference type="InterPro" id="IPR000276">
    <property type="entry name" value="GPCR_Rhodpsn"/>
</dbReference>
<dbReference type="PROSITE" id="PS00237">
    <property type="entry name" value="G_PROTEIN_RECEP_F1_1"/>
    <property type="match status" value="1"/>
</dbReference>
<evidence type="ECO:0000256" key="5">
    <source>
        <dbReference type="ARBA" id="ARBA00023136"/>
    </source>
</evidence>
<dbReference type="GO" id="GO:0016020">
    <property type="term" value="C:membrane"/>
    <property type="evidence" value="ECO:0007669"/>
    <property type="project" value="UniProtKB-SubCell"/>
</dbReference>
<keyword evidence="3 6" id="KW-0812">Transmembrane</keyword>
<dbReference type="Pfam" id="PF00001">
    <property type="entry name" value="7tm_1"/>
    <property type="match status" value="1"/>
</dbReference>
<feature type="transmembrane region" description="Helical" evidence="6">
    <location>
        <begin position="150"/>
        <end position="172"/>
    </location>
</feature>
<gene>
    <name evidence="8" type="ORF">MNOR_LOCUS11446</name>
</gene>